<feature type="active site" description="Proton donor" evidence="1">
    <location>
        <position position="79"/>
    </location>
</feature>
<dbReference type="EMBL" id="JACRTC010000004">
    <property type="protein sequence ID" value="MBC8570625.1"/>
    <property type="molecule type" value="Genomic_DNA"/>
</dbReference>
<dbReference type="PIRSF" id="PIRSF001359">
    <property type="entry name" value="F_bP_aldolase_II"/>
    <property type="match status" value="1"/>
</dbReference>
<dbReference type="InterPro" id="IPR013785">
    <property type="entry name" value="Aldolase_TIM"/>
</dbReference>
<dbReference type="SUPFAM" id="SSF51569">
    <property type="entry name" value="Aldolase"/>
    <property type="match status" value="1"/>
</dbReference>
<dbReference type="InterPro" id="IPR000771">
    <property type="entry name" value="FBA_II"/>
</dbReference>
<dbReference type="GO" id="GO:0005975">
    <property type="term" value="P:carbohydrate metabolic process"/>
    <property type="evidence" value="ECO:0007669"/>
    <property type="project" value="InterPro"/>
</dbReference>
<keyword evidence="2" id="KW-0862">Zinc</keyword>
<dbReference type="InterPro" id="IPR050246">
    <property type="entry name" value="Class_II_FBP_aldolase"/>
</dbReference>
<feature type="binding site" evidence="2">
    <location>
        <position position="139"/>
    </location>
    <ligand>
        <name>Zn(2+)</name>
        <dbReference type="ChEBI" id="CHEBI:29105"/>
        <label>2</label>
    </ligand>
</feature>
<evidence type="ECO:0000256" key="1">
    <source>
        <dbReference type="PIRSR" id="PIRSR001359-1"/>
    </source>
</evidence>
<evidence type="ECO:0000313" key="4">
    <source>
        <dbReference type="Proteomes" id="UP000660861"/>
    </source>
</evidence>
<dbReference type="Gene3D" id="3.20.20.70">
    <property type="entry name" value="Aldolase class I"/>
    <property type="match status" value="1"/>
</dbReference>
<feature type="binding site" evidence="2">
    <location>
        <position position="183"/>
    </location>
    <ligand>
        <name>Zn(2+)</name>
        <dbReference type="ChEBI" id="CHEBI:29105"/>
        <label>1</label>
        <note>catalytic</note>
    </ligand>
</feature>
<feature type="binding site" evidence="2">
    <location>
        <position position="212"/>
    </location>
    <ligand>
        <name>Zn(2+)</name>
        <dbReference type="ChEBI" id="CHEBI:29105"/>
        <label>1</label>
        <note>catalytic</note>
    </ligand>
</feature>
<dbReference type="Pfam" id="PF01116">
    <property type="entry name" value="F_bP_aldolase"/>
    <property type="match status" value="1"/>
</dbReference>
<dbReference type="RefSeq" id="WP_262397722.1">
    <property type="nucleotide sequence ID" value="NZ_JACRTC010000004.1"/>
</dbReference>
<protein>
    <submittedName>
        <fullName evidence="3">Class II fructose-bisphosphate aldolase</fullName>
    </submittedName>
</protein>
<comment type="caution">
    <text evidence="3">The sequence shown here is derived from an EMBL/GenBank/DDBJ whole genome shotgun (WGS) entry which is preliminary data.</text>
</comment>
<evidence type="ECO:0000256" key="2">
    <source>
        <dbReference type="PIRSR" id="PIRSR001359-3"/>
    </source>
</evidence>
<sequence length="306" mass="32583">MLVTMKEILDRASAGNYAVVAPNVFSELDTRAAIAAAEKLGSPMIIDLSVGSTKDIVVTGHNLVEIAEQTAVPVAVNLDHGGDVHKSFEEVTTEIMCAIKAGFTSVMVDRSSLPYEENVKETAILAKIAHSMGVTVESELGHVGSGSNYAEDGASMYTDPALAKDFVDRTGIDCLAVAVGTAHGVYTSTPKLDYDRIKAIKKKVGGLPLVIHGSSGVSHEDLHQASTVGINKVNMGFDFMDHIVKDLAKRDFSGANAYNIWQYIQEAYMEKALEMIKCLGSDGKTWKVERVDCTAASKLLGAGGEG</sequence>
<keyword evidence="2" id="KW-0479">Metal-binding</keyword>
<dbReference type="GO" id="GO:0008270">
    <property type="term" value="F:zinc ion binding"/>
    <property type="evidence" value="ECO:0007669"/>
    <property type="project" value="InterPro"/>
</dbReference>
<dbReference type="GO" id="GO:0016832">
    <property type="term" value="F:aldehyde-lyase activity"/>
    <property type="evidence" value="ECO:0007669"/>
    <property type="project" value="InterPro"/>
</dbReference>
<dbReference type="PANTHER" id="PTHR30304:SF0">
    <property type="entry name" value="D-TAGATOSE-1,6-BISPHOSPHATE ALDOLASE SUBUNIT GATY-RELATED"/>
    <property type="match status" value="1"/>
</dbReference>
<evidence type="ECO:0000313" key="3">
    <source>
        <dbReference type="EMBL" id="MBC8570625.1"/>
    </source>
</evidence>
<name>A0A926ECM5_9FIRM</name>
<organism evidence="3 4">
    <name type="scientific">Zongyangia hominis</name>
    <dbReference type="NCBI Taxonomy" id="2763677"/>
    <lineage>
        <taxon>Bacteria</taxon>
        <taxon>Bacillati</taxon>
        <taxon>Bacillota</taxon>
        <taxon>Clostridia</taxon>
        <taxon>Eubacteriales</taxon>
        <taxon>Oscillospiraceae</taxon>
        <taxon>Zongyangia</taxon>
    </lineage>
</organism>
<dbReference type="Proteomes" id="UP000660861">
    <property type="component" value="Unassembled WGS sequence"/>
</dbReference>
<reference evidence="3" key="1">
    <citation type="submission" date="2020-08" db="EMBL/GenBank/DDBJ databases">
        <title>Genome public.</title>
        <authorList>
            <person name="Liu C."/>
            <person name="Sun Q."/>
        </authorList>
    </citation>
    <scope>NUCLEOTIDE SEQUENCE</scope>
    <source>
        <strain evidence="3">NSJ-54</strain>
    </source>
</reference>
<gene>
    <name evidence="3" type="ORF">H8709_07240</name>
</gene>
<proteinExistence type="predicted"/>
<comment type="cofactor">
    <cofactor evidence="2">
        <name>Zn(2+)</name>
        <dbReference type="ChEBI" id="CHEBI:29105"/>
    </cofactor>
    <text evidence="2">Binds 2 Zn(2+) ions per subunit. One is catalytic and the other provides a structural contribution.</text>
</comment>
<feature type="binding site" evidence="2">
    <location>
        <position position="80"/>
    </location>
    <ligand>
        <name>Zn(2+)</name>
        <dbReference type="ChEBI" id="CHEBI:29105"/>
        <label>1</label>
        <note>catalytic</note>
    </ligand>
</feature>
<dbReference type="PANTHER" id="PTHR30304">
    <property type="entry name" value="D-TAGATOSE-1,6-BISPHOSPHATE ALDOLASE"/>
    <property type="match status" value="1"/>
</dbReference>
<keyword evidence="4" id="KW-1185">Reference proteome</keyword>
<feature type="binding site" evidence="2">
    <location>
        <position position="109"/>
    </location>
    <ligand>
        <name>Zn(2+)</name>
        <dbReference type="ChEBI" id="CHEBI:29105"/>
        <label>2</label>
    </ligand>
</feature>
<dbReference type="AlphaFoldDB" id="A0A926ECM5"/>
<accession>A0A926ECM5</accession>